<accession>A0ABY6PXH7</accession>
<dbReference type="Pfam" id="PF20552">
    <property type="entry name" value="HTH_62"/>
    <property type="match status" value="1"/>
</dbReference>
<feature type="domain" description="Recombinase-like" evidence="2">
    <location>
        <begin position="6"/>
        <end position="76"/>
    </location>
</feature>
<evidence type="ECO:0000313" key="4">
    <source>
        <dbReference type="Proteomes" id="UP001164963"/>
    </source>
</evidence>
<protein>
    <recommendedName>
        <fullName evidence="2">Recombinase-like domain-containing protein</fullName>
    </recommendedName>
</protein>
<name>A0ABY6PXH7_9ACTN</name>
<dbReference type="InterPro" id="IPR046789">
    <property type="entry name" value="HTH_62"/>
</dbReference>
<organism evidence="3 4">
    <name type="scientific">Streptomyces drozdowiczii</name>
    <dbReference type="NCBI Taxonomy" id="202862"/>
    <lineage>
        <taxon>Bacteria</taxon>
        <taxon>Bacillati</taxon>
        <taxon>Actinomycetota</taxon>
        <taxon>Actinomycetes</taxon>
        <taxon>Kitasatosporales</taxon>
        <taxon>Streptomycetaceae</taxon>
        <taxon>Streptomyces</taxon>
    </lineage>
</organism>
<dbReference type="EMBL" id="CP098740">
    <property type="protein sequence ID" value="UZK56755.1"/>
    <property type="molecule type" value="Genomic_DNA"/>
</dbReference>
<proteinExistence type="predicted"/>
<feature type="region of interest" description="Disordered" evidence="1">
    <location>
        <begin position="1"/>
        <end position="20"/>
    </location>
</feature>
<dbReference type="RefSeq" id="WP_073968267.1">
    <property type="nucleotide sequence ID" value="NZ_CP098740.1"/>
</dbReference>
<reference evidence="3" key="1">
    <citation type="journal article" date="2022" name="Front. Microbiol.">
        <title>Mirubactin C rescues the lethal effect of cell wall biosynthesis mutations in Bacillus subtilis.</title>
        <authorList>
            <person name="Kepplinger B."/>
            <person name="Wen X."/>
            <person name="Tyler A.R."/>
            <person name="Kim B.Y."/>
            <person name="Brown J."/>
            <person name="Banks P."/>
            <person name="Dashti Y."/>
            <person name="Mackenzie E.S."/>
            <person name="Wills C."/>
            <person name="Kawai Y."/>
            <person name="Waldron K.J."/>
            <person name="Allenby N.E.E."/>
            <person name="Wu L.J."/>
            <person name="Hall M.J."/>
            <person name="Errington J."/>
        </authorList>
    </citation>
    <scope>NUCLEOTIDE SEQUENCE</scope>
    <source>
        <strain evidence="3">MDA8-470</strain>
    </source>
</reference>
<evidence type="ECO:0000256" key="1">
    <source>
        <dbReference type="SAM" id="MobiDB-lite"/>
    </source>
</evidence>
<dbReference type="Proteomes" id="UP001164963">
    <property type="component" value="Chromosome"/>
</dbReference>
<gene>
    <name evidence="3" type="ORF">NEH16_24115</name>
</gene>
<evidence type="ECO:0000259" key="2">
    <source>
        <dbReference type="Pfam" id="PF20552"/>
    </source>
</evidence>
<sequence length="76" mass="8144">MTGPTSPQYLDPHQARTAEPTPYEKKLAAVIEEVFGGGAHDLPGLVAGLNARDLPAPDGSPWTEDTFRAEMRRLGA</sequence>
<keyword evidence="4" id="KW-1185">Reference proteome</keyword>
<evidence type="ECO:0000313" key="3">
    <source>
        <dbReference type="EMBL" id="UZK56755.1"/>
    </source>
</evidence>